<keyword evidence="2" id="KW-1185">Reference proteome</keyword>
<dbReference type="EMBL" id="JACKZP010000002">
    <property type="protein sequence ID" value="MBC1300508.1"/>
    <property type="molecule type" value="Genomic_DNA"/>
</dbReference>
<comment type="caution">
    <text evidence="1">The sequence shown here is derived from an EMBL/GenBank/DDBJ whole genome shotgun (WGS) entry which is preliminary data.</text>
</comment>
<evidence type="ECO:0008006" key="3">
    <source>
        <dbReference type="Google" id="ProtNLM"/>
    </source>
</evidence>
<organism evidence="1 2">
    <name type="scientific">Trichormus variabilis N2B</name>
    <dbReference type="NCBI Taxonomy" id="2681315"/>
    <lineage>
        <taxon>Bacteria</taxon>
        <taxon>Bacillati</taxon>
        <taxon>Cyanobacteriota</taxon>
        <taxon>Cyanophyceae</taxon>
        <taxon>Nostocales</taxon>
        <taxon>Nostocaceae</taxon>
        <taxon>Trichormus</taxon>
    </lineage>
</organism>
<dbReference type="RefSeq" id="WP_185478833.1">
    <property type="nucleotide sequence ID" value="NZ_JACKZP010000002.1"/>
</dbReference>
<reference evidence="1 2" key="1">
    <citation type="submission" date="2019-11" db="EMBL/GenBank/DDBJ databases">
        <title>Comparison of genomes from free-living endosymbiotic cyanobacteria isolated from Azolla.</title>
        <authorList>
            <person name="Thiel T."/>
            <person name="Pratte B."/>
        </authorList>
    </citation>
    <scope>NUCLEOTIDE SEQUENCE [LARGE SCALE GENOMIC DNA]</scope>
    <source>
        <strain evidence="1 2">N2B</strain>
    </source>
</reference>
<protein>
    <recommendedName>
        <fullName evidence="3">Transposase</fullName>
    </recommendedName>
</protein>
<proteinExistence type="predicted"/>
<evidence type="ECO:0000313" key="1">
    <source>
        <dbReference type="EMBL" id="MBC1300508.1"/>
    </source>
</evidence>
<evidence type="ECO:0000313" key="2">
    <source>
        <dbReference type="Proteomes" id="UP000570851"/>
    </source>
</evidence>
<dbReference type="Proteomes" id="UP000570851">
    <property type="component" value="Unassembled WGS sequence"/>
</dbReference>
<name>A0ABR6S295_ANAVA</name>
<gene>
    <name evidence="1" type="ORF">GNE12_01095</name>
</gene>
<dbReference type="GeneID" id="58721893"/>
<accession>A0ABR6S295</accession>
<sequence>MQKRLANATNNTVIWVVALASAGAYRKDLSIKQPVFVLLFCLASA</sequence>